<gene>
    <name evidence="6" type="ORF">AB0763_12720</name>
</gene>
<dbReference type="InterPro" id="IPR000150">
    <property type="entry name" value="Cof"/>
</dbReference>
<dbReference type="KEGG" id="vih:AB0763_12720"/>
<dbReference type="AlphaFoldDB" id="A0AB39HJH3"/>
<dbReference type="PANTHER" id="PTHR47267:SF4">
    <property type="entry name" value="PYRIDOXAL PHOSPHATE PHOSPHATASE YIGL"/>
    <property type="match status" value="1"/>
</dbReference>
<comment type="similarity">
    <text evidence="5">Belongs to the HAD-like hydrolase superfamily. Cof family.</text>
</comment>
<protein>
    <submittedName>
        <fullName evidence="6">Cof-type HAD-IIB family hydrolase</fullName>
    </submittedName>
</protein>
<dbReference type="PANTHER" id="PTHR47267">
    <property type="match status" value="1"/>
</dbReference>
<dbReference type="SFLD" id="SFLDG01140">
    <property type="entry name" value="C2.B:_Phosphomannomutase_and_P"/>
    <property type="match status" value="1"/>
</dbReference>
<reference evidence="6" key="1">
    <citation type="submission" date="2024-07" db="EMBL/GenBank/DDBJ databases">
        <title>Genome Analysis of a Potential Novel Vibrio Species Secreting pH- and Thermo-stable Alginate Lyase and its Application in Producing Alginate Oligosaccharides.</title>
        <authorList>
            <person name="Huang H."/>
            <person name="Bao K."/>
        </authorList>
    </citation>
    <scope>NUCLEOTIDE SEQUENCE</scope>
    <source>
        <strain evidence="6">HB236076</strain>
    </source>
</reference>
<dbReference type="GO" id="GO:0000287">
    <property type="term" value="F:magnesium ion binding"/>
    <property type="evidence" value="ECO:0007669"/>
    <property type="project" value="UniProtKB-ARBA"/>
</dbReference>
<comment type="cofactor">
    <cofactor evidence="1">
        <name>Mg(2+)</name>
        <dbReference type="ChEBI" id="CHEBI:18420"/>
    </cofactor>
</comment>
<name>A0AB39HJH3_9VIBR</name>
<evidence type="ECO:0000256" key="4">
    <source>
        <dbReference type="ARBA" id="ARBA00022842"/>
    </source>
</evidence>
<proteinExistence type="inferred from homology"/>
<dbReference type="GO" id="GO:0016791">
    <property type="term" value="F:phosphatase activity"/>
    <property type="evidence" value="ECO:0007669"/>
    <property type="project" value="UniProtKB-ARBA"/>
</dbReference>
<accession>A0AB39HJH3</accession>
<evidence type="ECO:0000256" key="3">
    <source>
        <dbReference type="ARBA" id="ARBA00022801"/>
    </source>
</evidence>
<keyword evidence="3 6" id="KW-0378">Hydrolase</keyword>
<dbReference type="NCBIfam" id="TIGR01484">
    <property type="entry name" value="HAD-SF-IIB"/>
    <property type="match status" value="1"/>
</dbReference>
<dbReference type="SUPFAM" id="SSF56784">
    <property type="entry name" value="HAD-like"/>
    <property type="match status" value="1"/>
</dbReference>
<evidence type="ECO:0000256" key="2">
    <source>
        <dbReference type="ARBA" id="ARBA00022723"/>
    </source>
</evidence>
<dbReference type="EMBL" id="CP162601">
    <property type="protein sequence ID" value="XDK26394.1"/>
    <property type="molecule type" value="Genomic_DNA"/>
</dbReference>
<keyword evidence="4" id="KW-0460">Magnesium</keyword>
<keyword evidence="2" id="KW-0479">Metal-binding</keyword>
<dbReference type="NCBIfam" id="TIGR00099">
    <property type="entry name" value="Cof-subfamily"/>
    <property type="match status" value="1"/>
</dbReference>
<dbReference type="PROSITE" id="PS01229">
    <property type="entry name" value="COF_2"/>
    <property type="match status" value="1"/>
</dbReference>
<dbReference type="CDD" id="cd07516">
    <property type="entry name" value="HAD_Pase"/>
    <property type="match status" value="1"/>
</dbReference>
<evidence type="ECO:0000313" key="6">
    <source>
        <dbReference type="EMBL" id="XDK26394.1"/>
    </source>
</evidence>
<dbReference type="Pfam" id="PF08282">
    <property type="entry name" value="Hydrolase_3"/>
    <property type="match status" value="1"/>
</dbReference>
<organism evidence="6">
    <name type="scientific">Vibrio sp. HB236076</name>
    <dbReference type="NCBI Taxonomy" id="3232307"/>
    <lineage>
        <taxon>Bacteria</taxon>
        <taxon>Pseudomonadati</taxon>
        <taxon>Pseudomonadota</taxon>
        <taxon>Gammaproteobacteria</taxon>
        <taxon>Vibrionales</taxon>
        <taxon>Vibrionaceae</taxon>
        <taxon>Vibrio</taxon>
    </lineage>
</organism>
<dbReference type="InterPro" id="IPR023214">
    <property type="entry name" value="HAD_sf"/>
</dbReference>
<dbReference type="InterPro" id="IPR036412">
    <property type="entry name" value="HAD-like_sf"/>
</dbReference>
<sequence length="277" mass="31333">MVNAIKLVASDLDGTLLNAQHDISVVTRETLQALHQQHYRFVFSTGRHHIDVASIRQKTGIPAYMVTSNGACIHSPDNQKLAEHYLPPHLVQAIIDVVKTDPEVYIHLYQEQRWLLNQEDPLIKAFNRQSGFMYDTFSTNDAPTQRIYKVFFTHKQRHPEAMIKHEQALRQVFQDQLSVVFSTPWCLEVMAKGVSKGQALATICQHEGIELSQCMAFGDGMNDQAMLEAVGQGLIMDNAHQRLKHALPSHKVIGHHDQDAVADYLQRHLLTTSPQTA</sequence>
<dbReference type="InterPro" id="IPR006379">
    <property type="entry name" value="HAD-SF_hydro_IIB"/>
</dbReference>
<evidence type="ECO:0000256" key="1">
    <source>
        <dbReference type="ARBA" id="ARBA00001946"/>
    </source>
</evidence>
<dbReference type="SFLD" id="SFLDS00003">
    <property type="entry name" value="Haloacid_Dehalogenase"/>
    <property type="match status" value="1"/>
</dbReference>
<evidence type="ECO:0000256" key="5">
    <source>
        <dbReference type="ARBA" id="ARBA00034778"/>
    </source>
</evidence>
<dbReference type="Gene3D" id="3.30.1240.10">
    <property type="match status" value="1"/>
</dbReference>
<dbReference type="SFLD" id="SFLDG01144">
    <property type="entry name" value="C2.B.4:_PGP_Like"/>
    <property type="match status" value="1"/>
</dbReference>
<dbReference type="RefSeq" id="WP_306102353.1">
    <property type="nucleotide sequence ID" value="NZ_CP162601.1"/>
</dbReference>
<dbReference type="PROSITE" id="PS01228">
    <property type="entry name" value="COF_1"/>
    <property type="match status" value="1"/>
</dbReference>
<dbReference type="Gene3D" id="3.40.50.1000">
    <property type="entry name" value="HAD superfamily/HAD-like"/>
    <property type="match status" value="1"/>
</dbReference>